<reference evidence="1" key="2">
    <citation type="submission" date="2010-07" db="EMBL/GenBank/DDBJ databases">
        <authorList>
            <consortium name="The Broad Institute Genome Sequencing Platform"/>
            <consortium name="Broad Institute Genome Sequencing Center for Infectious Disease"/>
            <person name="Ma L.-J."/>
            <person name="Dead R."/>
            <person name="Young S."/>
            <person name="Zeng Q."/>
            <person name="Koehrsen M."/>
            <person name="Alvarado L."/>
            <person name="Berlin A."/>
            <person name="Chapman S.B."/>
            <person name="Chen Z."/>
            <person name="Freedman E."/>
            <person name="Gellesch M."/>
            <person name="Goldberg J."/>
            <person name="Griggs A."/>
            <person name="Gujja S."/>
            <person name="Heilman E.R."/>
            <person name="Heiman D."/>
            <person name="Hepburn T."/>
            <person name="Howarth C."/>
            <person name="Jen D."/>
            <person name="Larson L."/>
            <person name="Mehta T."/>
            <person name="Neiman D."/>
            <person name="Pearson M."/>
            <person name="Roberts A."/>
            <person name="Saif S."/>
            <person name="Shea T."/>
            <person name="Shenoy N."/>
            <person name="Sisk P."/>
            <person name="Stolte C."/>
            <person name="Sykes S."/>
            <person name="Walk T."/>
            <person name="White J."/>
            <person name="Yandava C."/>
            <person name="Haas B."/>
            <person name="Nusbaum C."/>
            <person name="Birren B."/>
        </authorList>
    </citation>
    <scope>NUCLEOTIDE SEQUENCE</scope>
    <source>
        <strain evidence="1">R3-111a-1</strain>
    </source>
</reference>
<dbReference type="GeneID" id="20341032"/>
<reference evidence="2" key="4">
    <citation type="journal article" date="2015" name="G3 (Bethesda)">
        <title>Genome sequences of three phytopathogenic species of the Magnaporthaceae family of fungi.</title>
        <authorList>
            <person name="Okagaki L.H."/>
            <person name="Nunes C.C."/>
            <person name="Sailsbery J."/>
            <person name="Clay B."/>
            <person name="Brown D."/>
            <person name="John T."/>
            <person name="Oh Y."/>
            <person name="Young N."/>
            <person name="Fitzgerald M."/>
            <person name="Haas B.J."/>
            <person name="Zeng Q."/>
            <person name="Young S."/>
            <person name="Adiconis X."/>
            <person name="Fan L."/>
            <person name="Levin J.Z."/>
            <person name="Mitchell T.K."/>
            <person name="Okubara P.A."/>
            <person name="Farman M.L."/>
            <person name="Kohn L.M."/>
            <person name="Birren B."/>
            <person name="Ma L.-J."/>
            <person name="Dean R.A."/>
        </authorList>
    </citation>
    <scope>NUCLEOTIDE SEQUENCE</scope>
    <source>
        <strain evidence="2">R3-111a-1</strain>
    </source>
</reference>
<evidence type="ECO:0000313" key="2">
    <source>
        <dbReference type="EnsemblFungi" id="EJT80579"/>
    </source>
</evidence>
<name>J3NH36_GAET3</name>
<dbReference type="HOGENOM" id="CLU_2333709_0_0_1"/>
<sequence length="98" mass="11029">MSGSDSDAIRAESDWLLASSWRRQGVFASRTGRVKRGVQGRRRIQQWCPRRRGRNAGLRVRTGVEPVIEPGRLGSRRWRPLACASGVSPRRLEASSRS</sequence>
<organism evidence="1">
    <name type="scientific">Gaeumannomyces tritici (strain R3-111a-1)</name>
    <name type="common">Wheat and barley take-all root rot fungus</name>
    <name type="synonym">Gaeumannomyces graminis var. tritici</name>
    <dbReference type="NCBI Taxonomy" id="644352"/>
    <lineage>
        <taxon>Eukaryota</taxon>
        <taxon>Fungi</taxon>
        <taxon>Dikarya</taxon>
        <taxon>Ascomycota</taxon>
        <taxon>Pezizomycotina</taxon>
        <taxon>Sordariomycetes</taxon>
        <taxon>Sordariomycetidae</taxon>
        <taxon>Magnaporthales</taxon>
        <taxon>Magnaporthaceae</taxon>
        <taxon>Gaeumannomyces</taxon>
    </lineage>
</organism>
<protein>
    <submittedName>
        <fullName evidence="1 2">Uncharacterized protein</fullName>
    </submittedName>
</protein>
<dbReference type="AlphaFoldDB" id="J3NH36"/>
<accession>J3NH36</accession>
<dbReference type="RefSeq" id="XP_009216588.1">
    <property type="nucleotide sequence ID" value="XM_009218324.1"/>
</dbReference>
<proteinExistence type="predicted"/>
<reference evidence="1" key="3">
    <citation type="submission" date="2010-09" db="EMBL/GenBank/DDBJ databases">
        <title>Annotation of Gaeumannomyces graminis var. tritici R3-111a-1.</title>
        <authorList>
            <consortium name="The Broad Institute Genome Sequencing Platform"/>
            <person name="Ma L.-J."/>
            <person name="Dead R."/>
            <person name="Young S.K."/>
            <person name="Zeng Q."/>
            <person name="Gargeya S."/>
            <person name="Fitzgerald M."/>
            <person name="Haas B."/>
            <person name="Abouelleil A."/>
            <person name="Alvarado L."/>
            <person name="Arachchi H.M."/>
            <person name="Berlin A."/>
            <person name="Brown A."/>
            <person name="Chapman S.B."/>
            <person name="Chen Z."/>
            <person name="Dunbar C."/>
            <person name="Freedman E."/>
            <person name="Gearin G."/>
            <person name="Gellesch M."/>
            <person name="Goldberg J."/>
            <person name="Griggs A."/>
            <person name="Gujja S."/>
            <person name="Heiman D."/>
            <person name="Howarth C."/>
            <person name="Larson L."/>
            <person name="Lui A."/>
            <person name="MacDonald P.J.P."/>
            <person name="Mehta T."/>
            <person name="Montmayeur A."/>
            <person name="Murphy C."/>
            <person name="Neiman D."/>
            <person name="Pearson M."/>
            <person name="Priest M."/>
            <person name="Roberts A."/>
            <person name="Saif S."/>
            <person name="Shea T."/>
            <person name="Shenoy N."/>
            <person name="Sisk P."/>
            <person name="Stolte C."/>
            <person name="Sykes S."/>
            <person name="Yandava C."/>
            <person name="Wortman J."/>
            <person name="Nusbaum C."/>
            <person name="Birren B."/>
        </authorList>
    </citation>
    <scope>NUCLEOTIDE SEQUENCE</scope>
    <source>
        <strain evidence="1">R3-111a-1</strain>
    </source>
</reference>
<keyword evidence="3" id="KW-1185">Reference proteome</keyword>
<evidence type="ECO:0000313" key="1">
    <source>
        <dbReference type="EMBL" id="EJT80579.1"/>
    </source>
</evidence>
<dbReference type="Proteomes" id="UP000006039">
    <property type="component" value="Unassembled WGS sequence"/>
</dbReference>
<gene>
    <name evidence="2" type="primary">20341032</name>
    <name evidence="1" type="ORF">GGTG_00574</name>
</gene>
<dbReference type="EMBL" id="GL385395">
    <property type="protein sequence ID" value="EJT80579.1"/>
    <property type="molecule type" value="Genomic_DNA"/>
</dbReference>
<reference evidence="3" key="1">
    <citation type="submission" date="2010-07" db="EMBL/GenBank/DDBJ databases">
        <title>The genome sequence of Gaeumannomyces graminis var. tritici strain R3-111a-1.</title>
        <authorList>
            <consortium name="The Broad Institute Genome Sequencing Platform"/>
            <person name="Ma L.-J."/>
            <person name="Dead R."/>
            <person name="Young S."/>
            <person name="Zeng Q."/>
            <person name="Koehrsen M."/>
            <person name="Alvarado L."/>
            <person name="Berlin A."/>
            <person name="Chapman S.B."/>
            <person name="Chen Z."/>
            <person name="Freedman E."/>
            <person name="Gellesch M."/>
            <person name="Goldberg J."/>
            <person name="Griggs A."/>
            <person name="Gujja S."/>
            <person name="Heilman E.R."/>
            <person name="Heiman D."/>
            <person name="Hepburn T."/>
            <person name="Howarth C."/>
            <person name="Jen D."/>
            <person name="Larson L."/>
            <person name="Mehta T."/>
            <person name="Neiman D."/>
            <person name="Pearson M."/>
            <person name="Roberts A."/>
            <person name="Saif S."/>
            <person name="Shea T."/>
            <person name="Shenoy N."/>
            <person name="Sisk P."/>
            <person name="Stolte C."/>
            <person name="Sykes S."/>
            <person name="Walk T."/>
            <person name="White J."/>
            <person name="Yandava C."/>
            <person name="Haas B."/>
            <person name="Nusbaum C."/>
            <person name="Birren B."/>
        </authorList>
    </citation>
    <scope>NUCLEOTIDE SEQUENCE [LARGE SCALE GENOMIC DNA]</scope>
    <source>
        <strain evidence="3">R3-111a-1</strain>
    </source>
</reference>
<reference evidence="2" key="5">
    <citation type="submission" date="2018-04" db="UniProtKB">
        <authorList>
            <consortium name="EnsemblFungi"/>
        </authorList>
    </citation>
    <scope>IDENTIFICATION</scope>
    <source>
        <strain evidence="2">R3-111a-1</strain>
    </source>
</reference>
<evidence type="ECO:0000313" key="3">
    <source>
        <dbReference type="Proteomes" id="UP000006039"/>
    </source>
</evidence>
<dbReference type="VEuPathDB" id="FungiDB:GGTG_00574"/>
<dbReference type="EnsemblFungi" id="EJT80579">
    <property type="protein sequence ID" value="EJT80579"/>
    <property type="gene ID" value="GGTG_00574"/>
</dbReference>